<keyword evidence="3" id="KW-1185">Reference proteome</keyword>
<sequence>MENTKSFRASKFKKEKGIYKKFNSLTDNKWFILILIMISAPLWIPILLASFIVVVAFYIVVWCLNLLFSGLCIASLILGVTGLIGIPFNSEVYYLISQSGISFLSLGLGLLFSILAVEIIKVAAKLSSLTTKHVINFIKY</sequence>
<comment type="caution">
    <text evidence="2">The sequence shown here is derived from an EMBL/GenBank/DDBJ whole genome shotgun (WGS) entry which is preliminary data.</text>
</comment>
<protein>
    <submittedName>
        <fullName evidence="2">Uncharacterized protein</fullName>
    </submittedName>
</protein>
<name>A0A430B670_9ENTE</name>
<keyword evidence="1" id="KW-0472">Membrane</keyword>
<dbReference type="GeneID" id="95581642"/>
<dbReference type="AlphaFoldDB" id="A0A430B670"/>
<feature type="transmembrane region" description="Helical" evidence="1">
    <location>
        <begin position="92"/>
        <end position="117"/>
    </location>
</feature>
<keyword evidence="1" id="KW-0812">Transmembrane</keyword>
<gene>
    <name evidence="2" type="ORF">CBF28_04960</name>
</gene>
<dbReference type="RefSeq" id="WP_126792573.1">
    <property type="nucleotide sequence ID" value="NZ_CP060720.1"/>
</dbReference>
<evidence type="ECO:0000313" key="2">
    <source>
        <dbReference type="EMBL" id="RSU15788.1"/>
    </source>
</evidence>
<proteinExistence type="predicted"/>
<dbReference type="Proteomes" id="UP000288028">
    <property type="component" value="Unassembled WGS sequence"/>
</dbReference>
<reference evidence="2 3" key="1">
    <citation type="submission" date="2017-05" db="EMBL/GenBank/DDBJ databases">
        <title>Vagococcus spp. assemblies.</title>
        <authorList>
            <person name="Gulvik C.A."/>
        </authorList>
    </citation>
    <scope>NUCLEOTIDE SEQUENCE [LARGE SCALE GENOMIC DNA]</scope>
    <source>
        <strain evidence="2 3">SS1714</strain>
    </source>
</reference>
<evidence type="ECO:0000256" key="1">
    <source>
        <dbReference type="SAM" id="Phobius"/>
    </source>
</evidence>
<feature type="transmembrane region" description="Helical" evidence="1">
    <location>
        <begin position="30"/>
        <end position="59"/>
    </location>
</feature>
<evidence type="ECO:0000313" key="3">
    <source>
        <dbReference type="Proteomes" id="UP000288028"/>
    </source>
</evidence>
<organism evidence="2 3">
    <name type="scientific">Vagococcus carniphilus</name>
    <dbReference type="NCBI Taxonomy" id="218144"/>
    <lineage>
        <taxon>Bacteria</taxon>
        <taxon>Bacillati</taxon>
        <taxon>Bacillota</taxon>
        <taxon>Bacilli</taxon>
        <taxon>Lactobacillales</taxon>
        <taxon>Enterococcaceae</taxon>
        <taxon>Vagococcus</taxon>
    </lineage>
</organism>
<dbReference type="EMBL" id="NGKB01000004">
    <property type="protein sequence ID" value="RSU15788.1"/>
    <property type="molecule type" value="Genomic_DNA"/>
</dbReference>
<keyword evidence="1" id="KW-1133">Transmembrane helix</keyword>
<feature type="transmembrane region" description="Helical" evidence="1">
    <location>
        <begin position="66"/>
        <end position="86"/>
    </location>
</feature>
<accession>A0A430B670</accession>